<dbReference type="InterPro" id="IPR018511">
    <property type="entry name" value="Hemolysin-typ_Ca-bd_CS"/>
</dbReference>
<dbReference type="SUPFAM" id="SSF51120">
    <property type="entry name" value="beta-Roll"/>
    <property type="match status" value="1"/>
</dbReference>
<keyword evidence="4" id="KW-1185">Reference proteome</keyword>
<dbReference type="Gene3D" id="2.150.10.10">
    <property type="entry name" value="Serralysin-like metalloprotease, C-terminal"/>
    <property type="match status" value="2"/>
</dbReference>
<dbReference type="Pfam" id="PF00353">
    <property type="entry name" value="HemolysinCabind"/>
    <property type="match status" value="3"/>
</dbReference>
<protein>
    <submittedName>
        <fullName evidence="3">Hemolysin-type calcium-binding repeat-containing protein</fullName>
    </submittedName>
</protein>
<gene>
    <name evidence="3" type="ORF">SAMN05421759_11653</name>
</gene>
<dbReference type="STRING" id="633194.SAMN05421759_11653"/>
<dbReference type="GO" id="GO:0005509">
    <property type="term" value="F:calcium ion binding"/>
    <property type="evidence" value="ECO:0007669"/>
    <property type="project" value="InterPro"/>
</dbReference>
<keyword evidence="2" id="KW-0964">Secreted</keyword>
<dbReference type="PANTHER" id="PTHR38340">
    <property type="entry name" value="S-LAYER PROTEIN"/>
    <property type="match status" value="1"/>
</dbReference>
<dbReference type="EMBL" id="FTOQ01000016">
    <property type="protein sequence ID" value="SIT10727.1"/>
    <property type="molecule type" value="Genomic_DNA"/>
</dbReference>
<dbReference type="Proteomes" id="UP000186684">
    <property type="component" value="Unassembled WGS sequence"/>
</dbReference>
<comment type="subcellular location">
    <subcellularLocation>
        <location evidence="1">Secreted</location>
    </subcellularLocation>
</comment>
<organism evidence="3 4">
    <name type="scientific">Roseivivax lentus</name>
    <dbReference type="NCBI Taxonomy" id="633194"/>
    <lineage>
        <taxon>Bacteria</taxon>
        <taxon>Pseudomonadati</taxon>
        <taxon>Pseudomonadota</taxon>
        <taxon>Alphaproteobacteria</taxon>
        <taxon>Rhodobacterales</taxon>
        <taxon>Roseobacteraceae</taxon>
        <taxon>Roseivivax</taxon>
    </lineage>
</organism>
<dbReference type="OrthoDB" id="7801966at2"/>
<accession>A0A1N7PJN9</accession>
<reference evidence="4" key="1">
    <citation type="submission" date="2017-01" db="EMBL/GenBank/DDBJ databases">
        <authorList>
            <person name="Varghese N."/>
            <person name="Submissions S."/>
        </authorList>
    </citation>
    <scope>NUCLEOTIDE SEQUENCE [LARGE SCALE GENOMIC DNA]</scope>
    <source>
        <strain evidence="4">DSM 29430</strain>
    </source>
</reference>
<evidence type="ECO:0000256" key="2">
    <source>
        <dbReference type="ARBA" id="ARBA00022525"/>
    </source>
</evidence>
<evidence type="ECO:0000256" key="1">
    <source>
        <dbReference type="ARBA" id="ARBA00004613"/>
    </source>
</evidence>
<evidence type="ECO:0000313" key="3">
    <source>
        <dbReference type="EMBL" id="SIT10727.1"/>
    </source>
</evidence>
<dbReference type="PANTHER" id="PTHR38340:SF1">
    <property type="entry name" value="S-LAYER PROTEIN"/>
    <property type="match status" value="1"/>
</dbReference>
<dbReference type="InterPro" id="IPR050557">
    <property type="entry name" value="RTX_toxin/Mannuronan_C5-epim"/>
</dbReference>
<evidence type="ECO:0000313" key="4">
    <source>
        <dbReference type="Proteomes" id="UP000186684"/>
    </source>
</evidence>
<dbReference type="RefSeq" id="WP_076450210.1">
    <property type="nucleotide sequence ID" value="NZ_FTOQ01000016.1"/>
</dbReference>
<dbReference type="InterPro" id="IPR001343">
    <property type="entry name" value="Hemolysn_Ca-bd"/>
</dbReference>
<dbReference type="InterPro" id="IPR011049">
    <property type="entry name" value="Serralysin-like_metalloprot_C"/>
</dbReference>
<dbReference type="PRINTS" id="PR00313">
    <property type="entry name" value="CABNDNGRPT"/>
</dbReference>
<dbReference type="AlphaFoldDB" id="A0A1N7PJN9"/>
<dbReference type="GO" id="GO:0005576">
    <property type="term" value="C:extracellular region"/>
    <property type="evidence" value="ECO:0007669"/>
    <property type="project" value="UniProtKB-SubCell"/>
</dbReference>
<sequence length="262" mass="25680">MGAELLFILFALTPIAVGAGLLGTGDAETPDEFGADPARADAADISDLIPDLPEDTLPLPGGGGDDVVVGTDADESAFTDRGADSVSAGGGADYIRAGGDADTVAGEAGDDVLFGEAGADLLLGGEGDDTLVGGADADSLEGGEGADVLFATDAGAEDDAADTLDGGAGNDLLFFGPADIATGGAGADAFVAAGAATVTDFDSTEDMLVVRYTGEEAPEIAAQTVTATGVELRLSDGTVITLDGLTEPVDASRIAFLEDMAL</sequence>
<proteinExistence type="predicted"/>
<dbReference type="PROSITE" id="PS00330">
    <property type="entry name" value="HEMOLYSIN_CALCIUM"/>
    <property type="match status" value="2"/>
</dbReference>
<name>A0A1N7PJN9_9RHOB</name>